<reference evidence="1 2" key="2">
    <citation type="submission" date="2019-05" db="EMBL/GenBank/DDBJ databases">
        <authorList>
            <person name="Lianzixin W."/>
        </authorList>
    </citation>
    <scope>NUCLEOTIDE SEQUENCE [LARGE SCALE GENOMIC DNA]</scope>
    <source>
        <strain evidence="1 2">EC11</strain>
    </source>
</reference>
<dbReference type="EMBL" id="VEVQ02000006">
    <property type="protein sequence ID" value="NHN26167.1"/>
    <property type="molecule type" value="Genomic_DNA"/>
</dbReference>
<evidence type="ECO:0000313" key="1">
    <source>
        <dbReference type="EMBL" id="NHN26167.1"/>
    </source>
</evidence>
<dbReference type="RefSeq" id="WP_140962494.1">
    <property type="nucleotide sequence ID" value="NZ_VEVQ02000006.1"/>
</dbReference>
<dbReference type="InterPro" id="IPR029063">
    <property type="entry name" value="SAM-dependent_MTases_sf"/>
</dbReference>
<gene>
    <name evidence="1" type="ORF">FIA58_010810</name>
</gene>
<reference evidence="2" key="1">
    <citation type="submission" date="2019-05" db="EMBL/GenBank/DDBJ databases">
        <title>Flavobacterium profundi sp. nov., isolated from a deep-sea seamount.</title>
        <authorList>
            <person name="Zhang D.-C."/>
        </authorList>
    </citation>
    <scope>NUCLEOTIDE SEQUENCE [LARGE SCALE GENOMIC DNA]</scope>
    <source>
        <strain evidence="2">EC11</strain>
    </source>
</reference>
<protein>
    <submittedName>
        <fullName evidence="1">Class I SAM-dependent methyltransferase</fullName>
    </submittedName>
</protein>
<proteinExistence type="predicted"/>
<keyword evidence="1" id="KW-0808">Transferase</keyword>
<keyword evidence="1" id="KW-0489">Methyltransferase</keyword>
<dbReference type="Proteomes" id="UP000817854">
    <property type="component" value="Unassembled WGS sequence"/>
</dbReference>
<dbReference type="GO" id="GO:0032259">
    <property type="term" value="P:methylation"/>
    <property type="evidence" value="ECO:0007669"/>
    <property type="project" value="UniProtKB-KW"/>
</dbReference>
<comment type="caution">
    <text evidence="1">The sequence shown here is derived from an EMBL/GenBank/DDBJ whole genome shotgun (WGS) entry which is preliminary data.</text>
</comment>
<dbReference type="Pfam" id="PF13578">
    <property type="entry name" value="Methyltransf_24"/>
    <property type="match status" value="1"/>
</dbReference>
<keyword evidence="2" id="KW-1185">Reference proteome</keyword>
<dbReference type="GO" id="GO:0008168">
    <property type="term" value="F:methyltransferase activity"/>
    <property type="evidence" value="ECO:0007669"/>
    <property type="project" value="UniProtKB-KW"/>
</dbReference>
<sequence>MKNKIKSILNKLPYIKGLYLENVKLKKNSRYESGHYFSPIISIDEIKERENKIWKGVSTDGINGIDLRLNSQKDLVSNFIQFYNEIPFDTHKKEDKRYYFENGLYSYTDAITLYSMIRYLKPKQIIEVGSGFSSSVMLDTNQLFFNNEINLTFIEPYPERLYKLLKEEDKKTTKIIVDFVQNIDVSVFEQLNEGDILFIDSSHVVKTGSDVHFVLFEILPKLKKGVYVHFHDIFYPFEYPKKWVYEGKNWNEDYFLKAFLMYNNEFEIELFSHYLHTHHKDVFTQMPLCYKNEGGNLWIRRK</sequence>
<dbReference type="SUPFAM" id="SSF53335">
    <property type="entry name" value="S-adenosyl-L-methionine-dependent methyltransferases"/>
    <property type="match status" value="1"/>
</dbReference>
<evidence type="ECO:0000313" key="2">
    <source>
        <dbReference type="Proteomes" id="UP000817854"/>
    </source>
</evidence>
<name>A0ABX0IQN7_9FLAO</name>
<accession>A0ABX0IQN7</accession>
<dbReference type="Gene3D" id="3.40.50.150">
    <property type="entry name" value="Vaccinia Virus protein VP39"/>
    <property type="match status" value="1"/>
</dbReference>
<reference evidence="1 2" key="3">
    <citation type="submission" date="2020-02" db="EMBL/GenBank/DDBJ databases">
        <title>Flavobacterium profundi sp. nov., isolated from a deep-sea seamount.</title>
        <authorList>
            <person name="Zhang D.-C."/>
        </authorList>
    </citation>
    <scope>NUCLEOTIDE SEQUENCE [LARGE SCALE GENOMIC DNA]</scope>
    <source>
        <strain evidence="1 2">EC11</strain>
    </source>
</reference>
<organism evidence="1 2">
    <name type="scientific">Flavobacterium jejuense</name>
    <dbReference type="NCBI Taxonomy" id="1544455"/>
    <lineage>
        <taxon>Bacteria</taxon>
        <taxon>Pseudomonadati</taxon>
        <taxon>Bacteroidota</taxon>
        <taxon>Flavobacteriia</taxon>
        <taxon>Flavobacteriales</taxon>
        <taxon>Flavobacteriaceae</taxon>
        <taxon>Flavobacterium</taxon>
    </lineage>
</organism>